<keyword evidence="1 7" id="KW-0547">Nucleotide-binding</keyword>
<keyword evidence="3 7" id="KW-0378">Hydrolase</keyword>
<comment type="caution">
    <text evidence="7">Lacks conserved residue(s) required for the propagation of feature annotation.</text>
</comment>
<evidence type="ECO:0000256" key="3">
    <source>
        <dbReference type="ARBA" id="ARBA00022801"/>
    </source>
</evidence>
<dbReference type="InterPro" id="IPR000212">
    <property type="entry name" value="DNA_helicase_UvrD/REP"/>
</dbReference>
<evidence type="ECO:0000313" key="10">
    <source>
        <dbReference type="Proteomes" id="UP000020681"/>
    </source>
</evidence>
<dbReference type="PANTHER" id="PTHR11070:SF69">
    <property type="entry name" value="ATP-DEPENDENT DNA HELICASE UVRD2"/>
    <property type="match status" value="1"/>
</dbReference>
<sequence>MRARLRGLDAAAQTSSGVGAVQALTFHAAAHRQLRYFWPRVVGDIGWQLLDSKFAVVARAAGRARLNASSDNVRDLAGEIEWAKASLITPEQYPAAVVAASRDTPLDAAQIAAVYAEYESLKVRDESLTLLDFDDLLLHTAAAIENDAAVAQEFRDRYRCFVVDEYQDVTPLQQRVLLAWLGDRDDLTVVGDANQTIYSFTGHRLDSCSTFPADFPTPPWCVWSATTGPLRRWSRWPTG</sequence>
<dbReference type="InterPro" id="IPR014016">
    <property type="entry name" value="UvrD-like_ATP-bd"/>
</dbReference>
<dbReference type="PANTHER" id="PTHR11070">
    <property type="entry name" value="UVRD / RECB / PCRA DNA HELICASE FAMILY MEMBER"/>
    <property type="match status" value="1"/>
</dbReference>
<gene>
    <name evidence="9" type="ORF">I551_3992</name>
</gene>
<protein>
    <submittedName>
        <fullName evidence="9">UvrD/REP helicase N-terminal domain protein</fullName>
    </submittedName>
</protein>
<dbReference type="InterPro" id="IPR027417">
    <property type="entry name" value="P-loop_NTPase"/>
</dbReference>
<evidence type="ECO:0000256" key="5">
    <source>
        <dbReference type="ARBA" id="ARBA00022840"/>
    </source>
</evidence>
<evidence type="ECO:0000256" key="6">
    <source>
        <dbReference type="ARBA" id="ARBA00023204"/>
    </source>
</evidence>
<proteinExistence type="predicted"/>
<evidence type="ECO:0000256" key="4">
    <source>
        <dbReference type="ARBA" id="ARBA00022806"/>
    </source>
</evidence>
<dbReference type="EMBL" id="JAOL01000120">
    <property type="protein sequence ID" value="EUA89583.1"/>
    <property type="molecule type" value="Genomic_DNA"/>
</dbReference>
<dbReference type="SUPFAM" id="SSF52540">
    <property type="entry name" value="P-loop containing nucleoside triphosphate hydrolases"/>
    <property type="match status" value="1"/>
</dbReference>
<evidence type="ECO:0000313" key="9">
    <source>
        <dbReference type="EMBL" id="EUA89583.1"/>
    </source>
</evidence>
<evidence type="ECO:0000256" key="2">
    <source>
        <dbReference type="ARBA" id="ARBA00022763"/>
    </source>
</evidence>
<dbReference type="Pfam" id="PF00580">
    <property type="entry name" value="UvrD-helicase"/>
    <property type="match status" value="1"/>
</dbReference>
<keyword evidence="2" id="KW-0227">DNA damage</keyword>
<evidence type="ECO:0000259" key="8">
    <source>
        <dbReference type="PROSITE" id="PS51198"/>
    </source>
</evidence>
<dbReference type="InterPro" id="IPR013986">
    <property type="entry name" value="DExx_box_DNA_helicase_dom_sf"/>
</dbReference>
<dbReference type="Gene3D" id="3.40.50.300">
    <property type="entry name" value="P-loop containing nucleotide triphosphate hydrolases"/>
    <property type="match status" value="1"/>
</dbReference>
<keyword evidence="6" id="KW-0234">DNA repair</keyword>
<comment type="caution">
    <text evidence="9">The sequence shown here is derived from an EMBL/GenBank/DDBJ whole genome shotgun (WGS) entry which is preliminary data.</text>
</comment>
<dbReference type="Gene3D" id="1.10.10.160">
    <property type="match status" value="1"/>
</dbReference>
<dbReference type="GO" id="GO:0004386">
    <property type="term" value="F:helicase activity"/>
    <property type="evidence" value="ECO:0007669"/>
    <property type="project" value="UniProtKB-KW"/>
</dbReference>
<dbReference type="Proteomes" id="UP000020681">
    <property type="component" value="Unassembled WGS sequence"/>
</dbReference>
<dbReference type="PROSITE" id="PS51198">
    <property type="entry name" value="UVRD_HELICASE_ATP_BIND"/>
    <property type="match status" value="1"/>
</dbReference>
<keyword evidence="10" id="KW-1185">Reference proteome</keyword>
<feature type="domain" description="UvrD-like helicase ATP-binding" evidence="8">
    <location>
        <begin position="1"/>
        <end position="237"/>
    </location>
</feature>
<evidence type="ECO:0000256" key="7">
    <source>
        <dbReference type="PROSITE-ProRule" id="PRU00560"/>
    </source>
</evidence>
<keyword evidence="4 7" id="KW-0347">Helicase</keyword>
<name>A0ABP3AE80_MYCUL</name>
<organism evidence="9 10">
    <name type="scientific">Mycobacterium ulcerans str. Harvey</name>
    <dbReference type="NCBI Taxonomy" id="1299332"/>
    <lineage>
        <taxon>Bacteria</taxon>
        <taxon>Bacillati</taxon>
        <taxon>Actinomycetota</taxon>
        <taxon>Actinomycetes</taxon>
        <taxon>Mycobacteriales</taxon>
        <taxon>Mycobacteriaceae</taxon>
        <taxon>Mycobacterium</taxon>
        <taxon>Mycobacterium ulcerans group</taxon>
    </lineage>
</organism>
<evidence type="ECO:0000256" key="1">
    <source>
        <dbReference type="ARBA" id="ARBA00022741"/>
    </source>
</evidence>
<reference evidence="9 10" key="1">
    <citation type="submission" date="2014-01" db="EMBL/GenBank/DDBJ databases">
        <authorList>
            <person name="Dobos K."/>
            <person name="Lenaerts A."/>
            <person name="Ordway D."/>
            <person name="DeGroote M.A."/>
            <person name="Parker T."/>
            <person name="Sizemore C."/>
            <person name="Tallon L.J."/>
            <person name="Sadzewicz L.K."/>
            <person name="Sengamalay N."/>
            <person name="Fraser C.M."/>
            <person name="Hine E."/>
            <person name="Shefchek K.A."/>
            <person name="Das S.P."/>
            <person name="Tettelin H."/>
        </authorList>
    </citation>
    <scope>NUCLEOTIDE SEQUENCE [LARGE SCALE GENOMIC DNA]</scope>
    <source>
        <strain evidence="9 10">Harvey</strain>
    </source>
</reference>
<keyword evidence="5 7" id="KW-0067">ATP-binding</keyword>
<accession>A0ABP3AE80</accession>